<proteinExistence type="predicted"/>
<name>A0A7J0D3G0_STRMI</name>
<dbReference type="AlphaFoldDB" id="A0A7J0D3G0"/>
<gene>
    <name evidence="2" type="ORF">Smic_78190</name>
</gene>
<evidence type="ECO:0000256" key="1">
    <source>
        <dbReference type="SAM" id="MobiDB-lite"/>
    </source>
</evidence>
<dbReference type="RefSeq" id="WP_158706606.1">
    <property type="nucleotide sequence ID" value="NZ_CP108588.1"/>
</dbReference>
<dbReference type="Proteomes" id="UP000498740">
    <property type="component" value="Unassembled WGS sequence"/>
</dbReference>
<organism evidence="2 3">
    <name type="scientific">Streptomyces microflavus</name>
    <name type="common">Streptomyces lipmanii</name>
    <dbReference type="NCBI Taxonomy" id="1919"/>
    <lineage>
        <taxon>Bacteria</taxon>
        <taxon>Bacillati</taxon>
        <taxon>Actinomycetota</taxon>
        <taxon>Actinomycetes</taxon>
        <taxon>Kitasatosporales</taxon>
        <taxon>Streptomycetaceae</taxon>
        <taxon>Streptomyces</taxon>
    </lineage>
</organism>
<dbReference type="EMBL" id="BLWD01000002">
    <property type="protein sequence ID" value="GFN09263.1"/>
    <property type="molecule type" value="Genomic_DNA"/>
</dbReference>
<protein>
    <submittedName>
        <fullName evidence="2">Uncharacterized protein</fullName>
    </submittedName>
</protein>
<accession>A0A7J0D3G0</accession>
<comment type="caution">
    <text evidence="2">The sequence shown here is derived from an EMBL/GenBank/DDBJ whole genome shotgun (WGS) entry which is preliminary data.</text>
</comment>
<evidence type="ECO:0000313" key="3">
    <source>
        <dbReference type="Proteomes" id="UP000498740"/>
    </source>
</evidence>
<sequence>MSPADEDPTDPQSADAAGDGSGGQTCRPDSAAHARSEVEFALHPLLCAPDAHFRAAHQGGVDDALLVASELTSDALTRSGPGSSCEFTCALGRYEVTISVTGPCESAAWPHLLVSPLGQPPVAGRLAELRRRIVRRIARVQITWRADGERTITATVPLTGPAT</sequence>
<evidence type="ECO:0000313" key="2">
    <source>
        <dbReference type="EMBL" id="GFN09263.1"/>
    </source>
</evidence>
<feature type="region of interest" description="Disordered" evidence="1">
    <location>
        <begin position="1"/>
        <end position="32"/>
    </location>
</feature>
<reference evidence="2 3" key="1">
    <citation type="submission" date="2020-05" db="EMBL/GenBank/DDBJ databases">
        <title>Whole genome shotgun sequence of Streptomyces microflavus NBRC 13062.</title>
        <authorList>
            <person name="Komaki H."/>
            <person name="Tamura T."/>
        </authorList>
    </citation>
    <scope>NUCLEOTIDE SEQUENCE [LARGE SCALE GENOMIC DNA]</scope>
    <source>
        <strain evidence="2 3">NBRC 13062</strain>
    </source>
</reference>